<dbReference type="Proteomes" id="UP000585474">
    <property type="component" value="Unassembled WGS sequence"/>
</dbReference>
<comment type="caution">
    <text evidence="3">The sequence shown here is derived from an EMBL/GenBank/DDBJ whole genome shotgun (WGS) entry which is preliminary data.</text>
</comment>
<evidence type="ECO:0000313" key="4">
    <source>
        <dbReference type="Proteomes" id="UP000585474"/>
    </source>
</evidence>
<dbReference type="InterPro" id="IPR045051">
    <property type="entry name" value="SBT"/>
</dbReference>
<dbReference type="GO" id="GO:0004252">
    <property type="term" value="F:serine-type endopeptidase activity"/>
    <property type="evidence" value="ECO:0007669"/>
    <property type="project" value="InterPro"/>
</dbReference>
<comment type="similarity">
    <text evidence="1">Belongs to the peptidase S8 family.</text>
</comment>
<evidence type="ECO:0000256" key="2">
    <source>
        <dbReference type="ARBA" id="ARBA00022729"/>
    </source>
</evidence>
<evidence type="ECO:0000313" key="3">
    <source>
        <dbReference type="EMBL" id="GFY94445.1"/>
    </source>
</evidence>
<dbReference type="PANTHER" id="PTHR10795">
    <property type="entry name" value="PROPROTEIN CONVERTASE SUBTILISIN/KEXIN"/>
    <property type="match status" value="1"/>
</dbReference>
<dbReference type="AlphaFoldDB" id="A0A7J0F6Y1"/>
<keyword evidence="4" id="KW-1185">Reference proteome</keyword>
<proteinExistence type="inferred from homology"/>
<dbReference type="EMBL" id="BJWL01000009">
    <property type="protein sequence ID" value="GFY94445.1"/>
    <property type="molecule type" value="Genomic_DNA"/>
</dbReference>
<dbReference type="SUPFAM" id="SSF52743">
    <property type="entry name" value="Subtilisin-like"/>
    <property type="match status" value="1"/>
</dbReference>
<name>A0A7J0F6Y1_9ERIC</name>
<sequence>MMSPSDSHHEILSDILGRPHVVNGIRSKGQSGVGLLSDSWTLEYGLNLKALEMWACERFRLVGKGMPGRRRIQYFMFLFVAKDLKIACSLKKDFCSSLVNPVHLVANAGHGTHTSSTAAGDLVENASFMGLAQGLARCSGAPSTWLAIYKVCWSTGGCSSADLLAAFDDAIFDVVDVLSVSLVCSAGNSGPYPEMVINTAPWVITGVANTIDRAFPTAIVLGNNQTVVVKLCILEMMWTSSIPLSLEKTAAVDVDEDSASASKGGSLFPISATKVRDQCCTNGTGNLRVLESSLPNIPRRMLLYPSASLCSSGLCNRNLSVDIHGNDEEIFEDRGFRALKWHFDYSQNFLTRTWSQLIPCVLHTASVKDEYGQSAMADGALDKQCSHIDPKRAIDPGLVYDIKVSDYIRFLCSMGHQLFNQSLHPMPENLNPHKPQSTIYLHSPRIARQCREQSQMLVL</sequence>
<accession>A0A7J0F6Y1</accession>
<dbReference type="Gene3D" id="3.40.50.200">
    <property type="entry name" value="Peptidase S8/S53 domain"/>
    <property type="match status" value="1"/>
</dbReference>
<dbReference type="InterPro" id="IPR036852">
    <property type="entry name" value="Peptidase_S8/S53_dom_sf"/>
</dbReference>
<evidence type="ECO:0000256" key="1">
    <source>
        <dbReference type="ARBA" id="ARBA00011073"/>
    </source>
</evidence>
<dbReference type="GO" id="GO:0006508">
    <property type="term" value="P:proteolysis"/>
    <property type="evidence" value="ECO:0007669"/>
    <property type="project" value="InterPro"/>
</dbReference>
<reference evidence="3 4" key="1">
    <citation type="submission" date="2019-07" db="EMBL/GenBank/DDBJ databases">
        <title>De Novo Assembly of kiwifruit Actinidia rufa.</title>
        <authorList>
            <person name="Sugita-Konishi S."/>
            <person name="Sato K."/>
            <person name="Mori E."/>
            <person name="Abe Y."/>
            <person name="Kisaki G."/>
            <person name="Hamano K."/>
            <person name="Suezawa K."/>
            <person name="Otani M."/>
            <person name="Fukuda T."/>
            <person name="Manabe T."/>
            <person name="Gomi K."/>
            <person name="Tabuchi M."/>
            <person name="Akimitsu K."/>
            <person name="Kataoka I."/>
        </authorList>
    </citation>
    <scope>NUCLEOTIDE SEQUENCE [LARGE SCALE GENOMIC DNA]</scope>
    <source>
        <strain evidence="4">cv. Fuchu</strain>
    </source>
</reference>
<protein>
    <submittedName>
        <fullName evidence="3">Subtilase family protein</fullName>
    </submittedName>
</protein>
<dbReference type="OrthoDB" id="206201at2759"/>
<gene>
    <name evidence="3" type="ORF">Acr_09g0008910</name>
</gene>
<organism evidence="3 4">
    <name type="scientific">Actinidia rufa</name>
    <dbReference type="NCBI Taxonomy" id="165716"/>
    <lineage>
        <taxon>Eukaryota</taxon>
        <taxon>Viridiplantae</taxon>
        <taxon>Streptophyta</taxon>
        <taxon>Embryophyta</taxon>
        <taxon>Tracheophyta</taxon>
        <taxon>Spermatophyta</taxon>
        <taxon>Magnoliopsida</taxon>
        <taxon>eudicotyledons</taxon>
        <taxon>Gunneridae</taxon>
        <taxon>Pentapetalae</taxon>
        <taxon>asterids</taxon>
        <taxon>Ericales</taxon>
        <taxon>Actinidiaceae</taxon>
        <taxon>Actinidia</taxon>
    </lineage>
</organism>
<keyword evidence="2" id="KW-0732">Signal</keyword>